<protein>
    <submittedName>
        <fullName evidence="3">Uncharacterized protein</fullName>
    </submittedName>
</protein>
<reference evidence="3 4" key="1">
    <citation type="submission" date="2023-03" db="EMBL/GenBank/DDBJ databases">
        <title>Genome insight into feeding habits of ladybird beetles.</title>
        <authorList>
            <person name="Li H.-S."/>
            <person name="Huang Y.-H."/>
            <person name="Pang H."/>
        </authorList>
    </citation>
    <scope>NUCLEOTIDE SEQUENCE [LARGE SCALE GENOMIC DNA]</scope>
    <source>
        <strain evidence="3">SYSU_2023b</strain>
        <tissue evidence="3">Whole body</tissue>
    </source>
</reference>
<name>A0AAW1U2G9_9CUCU</name>
<accession>A0AAW1U2G9</accession>
<evidence type="ECO:0000256" key="1">
    <source>
        <dbReference type="SAM" id="MobiDB-lite"/>
    </source>
</evidence>
<dbReference type="AlphaFoldDB" id="A0AAW1U2G9"/>
<keyword evidence="2" id="KW-0732">Signal</keyword>
<gene>
    <name evidence="3" type="ORF">WA026_016844</name>
</gene>
<feature type="region of interest" description="Disordered" evidence="1">
    <location>
        <begin position="78"/>
        <end position="98"/>
    </location>
</feature>
<dbReference type="Proteomes" id="UP001431783">
    <property type="component" value="Unassembled WGS sequence"/>
</dbReference>
<evidence type="ECO:0000313" key="4">
    <source>
        <dbReference type="Proteomes" id="UP001431783"/>
    </source>
</evidence>
<evidence type="ECO:0000256" key="2">
    <source>
        <dbReference type="SAM" id="SignalP"/>
    </source>
</evidence>
<keyword evidence="4" id="KW-1185">Reference proteome</keyword>
<organism evidence="3 4">
    <name type="scientific">Henosepilachna vigintioctopunctata</name>
    <dbReference type="NCBI Taxonomy" id="420089"/>
    <lineage>
        <taxon>Eukaryota</taxon>
        <taxon>Metazoa</taxon>
        <taxon>Ecdysozoa</taxon>
        <taxon>Arthropoda</taxon>
        <taxon>Hexapoda</taxon>
        <taxon>Insecta</taxon>
        <taxon>Pterygota</taxon>
        <taxon>Neoptera</taxon>
        <taxon>Endopterygota</taxon>
        <taxon>Coleoptera</taxon>
        <taxon>Polyphaga</taxon>
        <taxon>Cucujiformia</taxon>
        <taxon>Coccinelloidea</taxon>
        <taxon>Coccinellidae</taxon>
        <taxon>Epilachninae</taxon>
        <taxon>Epilachnini</taxon>
        <taxon>Henosepilachna</taxon>
    </lineage>
</organism>
<feature type="chain" id="PRO_5043553561" evidence="2">
    <location>
        <begin position="19"/>
        <end position="233"/>
    </location>
</feature>
<proteinExistence type="predicted"/>
<dbReference type="EMBL" id="JARQZJ010000040">
    <property type="protein sequence ID" value="KAK9877099.1"/>
    <property type="molecule type" value="Genomic_DNA"/>
</dbReference>
<comment type="caution">
    <text evidence="3">The sequence shown here is derived from an EMBL/GenBank/DDBJ whole genome shotgun (WGS) entry which is preliminary data.</text>
</comment>
<sequence>MEKYILIFLVLCTSSSLARQCNDCCNTDNTENCCSNSCCSSCNSCPTSTCRSRCQASCPVITTQITPQVEPQKTIMVSQESPRRHEHSNNHISNTNLSNSTTTINLNNTINNVNTIHVPINISSVNTNTIHVSKTDSERRYDTPSVVTHYPLPVTRYVPPPQPVTPRYFFYVIRQPVYVRSGCCGPNQLAVVICNPLAIFKDVMDSVQVLVEYELFNVLYTYTLVSLLMFKKQ</sequence>
<feature type="signal peptide" evidence="2">
    <location>
        <begin position="1"/>
        <end position="18"/>
    </location>
</feature>
<evidence type="ECO:0000313" key="3">
    <source>
        <dbReference type="EMBL" id="KAK9877099.1"/>
    </source>
</evidence>